<dbReference type="EMBL" id="VDDA01000002">
    <property type="protein sequence ID" value="TNC14946.1"/>
    <property type="molecule type" value="Genomic_DNA"/>
</dbReference>
<dbReference type="AlphaFoldDB" id="A0A5C4LKD0"/>
<organism evidence="1 2">
    <name type="scientific">Methylobacterium terricola</name>
    <dbReference type="NCBI Taxonomy" id="2583531"/>
    <lineage>
        <taxon>Bacteria</taxon>
        <taxon>Pseudomonadati</taxon>
        <taxon>Pseudomonadota</taxon>
        <taxon>Alphaproteobacteria</taxon>
        <taxon>Hyphomicrobiales</taxon>
        <taxon>Methylobacteriaceae</taxon>
        <taxon>Methylobacterium</taxon>
    </lineage>
</organism>
<dbReference type="Proteomes" id="UP000305267">
    <property type="component" value="Unassembled WGS sequence"/>
</dbReference>
<dbReference type="RefSeq" id="WP_139034487.1">
    <property type="nucleotide sequence ID" value="NZ_VDDA01000002.1"/>
</dbReference>
<proteinExistence type="predicted"/>
<accession>A0A5C4LKD0</accession>
<dbReference type="OrthoDB" id="8455752at2"/>
<evidence type="ECO:0000313" key="1">
    <source>
        <dbReference type="EMBL" id="TNC14946.1"/>
    </source>
</evidence>
<evidence type="ECO:0000313" key="2">
    <source>
        <dbReference type="Proteomes" id="UP000305267"/>
    </source>
</evidence>
<gene>
    <name evidence="1" type="ORF">FF100_05060</name>
</gene>
<reference evidence="1 2" key="1">
    <citation type="submission" date="2019-06" db="EMBL/GenBank/DDBJ databases">
        <title>Genome of Methylobacterium sp. 17Sr1-39.</title>
        <authorList>
            <person name="Seo T."/>
        </authorList>
    </citation>
    <scope>NUCLEOTIDE SEQUENCE [LARGE SCALE GENOMIC DNA]</scope>
    <source>
        <strain evidence="1 2">17Sr1-39</strain>
    </source>
</reference>
<comment type="caution">
    <text evidence="1">The sequence shown here is derived from an EMBL/GenBank/DDBJ whole genome shotgun (WGS) entry which is preliminary data.</text>
</comment>
<sequence>MGTNYYVDFKPPCPCCGEGGEKLHIGKSSGGWEFLFAPYPEHGLTSFAAWKDYLKDRTILNEYGDTITLADLINIVEAKKGGWTSRTAPASSWGPSPRDCEWSDAEGYRFSNTSEFF</sequence>
<name>A0A5C4LKD0_9HYPH</name>
<protein>
    <submittedName>
        <fullName evidence="1">Uncharacterized protein</fullName>
    </submittedName>
</protein>
<keyword evidence="2" id="KW-1185">Reference proteome</keyword>